<comment type="similarity">
    <text evidence="3">Belongs to the LOT5 family.</text>
</comment>
<evidence type="ECO:0000256" key="6">
    <source>
        <dbReference type="ARBA" id="ARBA00023242"/>
    </source>
</evidence>
<sequence>MKTPRATCDIATIKPTVENVIAYVEYKKTQPRLISGLQGNEHDVLLLGGGRDLILSLLTGNESQKLENVELFILNTNVILWFNILGHGLQIPYSSILYHGSRSLTNENEGHRLEVLLTLEVDPTLSQFFPHENFEANTNVMKSVEITLRPKYSMYDRHYNSEIENLFTFMNFGTNRGDELVKNCNNALAMAMELHSNDDDEEDEDENEDMQGIDDDNAVFTGLSEILKNQNATFQNIGSADDLDGDSFMNQLITRDETDAGMSLEFYTNQNITGQKHFRNT</sequence>
<name>H2AYB8_KAZAF</name>
<dbReference type="RefSeq" id="XP_003958503.1">
    <property type="nucleotide sequence ID" value="XM_003958454.1"/>
</dbReference>
<dbReference type="GO" id="GO:0034715">
    <property type="term" value="C:pICln-Sm protein complex"/>
    <property type="evidence" value="ECO:0007669"/>
    <property type="project" value="TreeGrafter"/>
</dbReference>
<dbReference type="GO" id="GO:0005829">
    <property type="term" value="C:cytosol"/>
    <property type="evidence" value="ECO:0007669"/>
    <property type="project" value="TreeGrafter"/>
</dbReference>
<evidence type="ECO:0000256" key="3">
    <source>
        <dbReference type="ARBA" id="ARBA00006172"/>
    </source>
</evidence>
<dbReference type="GO" id="GO:0005681">
    <property type="term" value="C:spliceosomal complex"/>
    <property type="evidence" value="ECO:0007669"/>
    <property type="project" value="TreeGrafter"/>
</dbReference>
<evidence type="ECO:0000256" key="2">
    <source>
        <dbReference type="ARBA" id="ARBA00004496"/>
    </source>
</evidence>
<dbReference type="KEGG" id="kaf:KAFR_0G03360"/>
<keyword evidence="8" id="KW-1185">Reference proteome</keyword>
<dbReference type="Proteomes" id="UP000005220">
    <property type="component" value="Chromosome 7"/>
</dbReference>
<protein>
    <recommendedName>
        <fullName evidence="4">Protein LOT5</fullName>
    </recommendedName>
</protein>
<dbReference type="AlphaFoldDB" id="H2AYB8"/>
<dbReference type="GO" id="GO:0000387">
    <property type="term" value="P:spliceosomal snRNP assembly"/>
    <property type="evidence" value="ECO:0007669"/>
    <property type="project" value="TreeGrafter"/>
</dbReference>
<dbReference type="HOGENOM" id="CLU_073622_0_0_1"/>
<evidence type="ECO:0000256" key="4">
    <source>
        <dbReference type="ARBA" id="ARBA00015935"/>
    </source>
</evidence>
<gene>
    <name evidence="7" type="primary">KAFR0G03360</name>
    <name evidence="7" type="ORF">KAFR_0G03360</name>
</gene>
<accession>H2AYB8</accession>
<dbReference type="eggNOG" id="ENOG502RY1I">
    <property type="taxonomic scope" value="Eukaryota"/>
</dbReference>
<dbReference type="EMBL" id="HE650827">
    <property type="protein sequence ID" value="CCF59368.1"/>
    <property type="molecule type" value="Genomic_DNA"/>
</dbReference>
<evidence type="ECO:0000256" key="5">
    <source>
        <dbReference type="ARBA" id="ARBA00022490"/>
    </source>
</evidence>
<keyword evidence="6" id="KW-0539">Nucleus</keyword>
<dbReference type="GeneID" id="13887347"/>
<dbReference type="InParanoid" id="H2AYB8"/>
<comment type="subcellular location">
    <subcellularLocation>
        <location evidence="2">Cytoplasm</location>
    </subcellularLocation>
    <subcellularLocation>
        <location evidence="1">Nucleus</location>
    </subcellularLocation>
</comment>
<dbReference type="FunCoup" id="H2AYB8">
    <property type="interactions" value="55"/>
</dbReference>
<keyword evidence="5" id="KW-0963">Cytoplasm</keyword>
<reference evidence="7 8" key="1">
    <citation type="journal article" date="2011" name="Proc. Natl. Acad. Sci. U.S.A.">
        <title>Evolutionary erosion of yeast sex chromosomes by mating-type switching accidents.</title>
        <authorList>
            <person name="Gordon J.L."/>
            <person name="Armisen D."/>
            <person name="Proux-Wera E."/>
            <person name="Oheigeartaigh S.S."/>
            <person name="Byrne K.P."/>
            <person name="Wolfe K.H."/>
        </authorList>
    </citation>
    <scope>NUCLEOTIDE SEQUENCE [LARGE SCALE GENOMIC DNA]</scope>
    <source>
        <strain evidence="8">ATCC 22294 / BCRC 22015 / CBS 2517 / CECT 1963 / NBRC 1671 / NRRL Y-8276</strain>
    </source>
</reference>
<organism evidence="7 8">
    <name type="scientific">Kazachstania africana (strain ATCC 22294 / BCRC 22015 / CBS 2517 / CECT 1963 / NBRC 1671 / NRRL Y-8276)</name>
    <name type="common">Yeast</name>
    <name type="synonym">Kluyveromyces africanus</name>
    <dbReference type="NCBI Taxonomy" id="1071382"/>
    <lineage>
        <taxon>Eukaryota</taxon>
        <taxon>Fungi</taxon>
        <taxon>Dikarya</taxon>
        <taxon>Ascomycota</taxon>
        <taxon>Saccharomycotina</taxon>
        <taxon>Saccharomycetes</taxon>
        <taxon>Saccharomycetales</taxon>
        <taxon>Saccharomycetaceae</taxon>
        <taxon>Kazachstania</taxon>
    </lineage>
</organism>
<dbReference type="OrthoDB" id="19714at2759"/>
<evidence type="ECO:0000256" key="1">
    <source>
        <dbReference type="ARBA" id="ARBA00004123"/>
    </source>
</evidence>
<dbReference type="Pfam" id="PF03517">
    <property type="entry name" value="Voldacs"/>
    <property type="match status" value="1"/>
</dbReference>
<dbReference type="PANTHER" id="PTHR21399:SF0">
    <property type="entry name" value="METHYLOSOME SUBUNIT PICLN"/>
    <property type="match status" value="1"/>
</dbReference>
<evidence type="ECO:0000313" key="8">
    <source>
        <dbReference type="Proteomes" id="UP000005220"/>
    </source>
</evidence>
<dbReference type="GO" id="GO:0045292">
    <property type="term" value="P:mRNA cis splicing, via spliceosome"/>
    <property type="evidence" value="ECO:0007669"/>
    <property type="project" value="TreeGrafter"/>
</dbReference>
<evidence type="ECO:0000313" key="7">
    <source>
        <dbReference type="EMBL" id="CCF59368.1"/>
    </source>
</evidence>
<dbReference type="InterPro" id="IPR039924">
    <property type="entry name" value="ICln/Lot5/Saf5"/>
</dbReference>
<dbReference type="STRING" id="1071382.H2AYB8"/>
<proteinExistence type="inferred from homology"/>
<dbReference type="PANTHER" id="PTHR21399">
    <property type="entry name" value="CHLORIDE CONDUCTANCE REGULATORY PROTEIN ICLN"/>
    <property type="match status" value="1"/>
</dbReference>